<evidence type="ECO:0000256" key="2">
    <source>
        <dbReference type="ARBA" id="ARBA00012528"/>
    </source>
</evidence>
<dbReference type="PANTHER" id="PTHR45138:SF9">
    <property type="entry name" value="DIGUANYLATE CYCLASE DGCM-RELATED"/>
    <property type="match status" value="1"/>
</dbReference>
<accession>A0A1E5BCF3</accession>
<dbReference type="InterPro" id="IPR029787">
    <property type="entry name" value="Nucleotide_cyclase"/>
</dbReference>
<dbReference type="Pfam" id="PF00990">
    <property type="entry name" value="GGDEF"/>
    <property type="match status" value="1"/>
</dbReference>
<dbReference type="EMBL" id="AJYQ02000117">
    <property type="protein sequence ID" value="OEE32178.1"/>
    <property type="molecule type" value="Genomic_DNA"/>
</dbReference>
<keyword evidence="4" id="KW-0472">Membrane</keyword>
<feature type="transmembrane region" description="Helical" evidence="4">
    <location>
        <begin position="148"/>
        <end position="167"/>
    </location>
</feature>
<dbReference type="InterPro" id="IPR050469">
    <property type="entry name" value="Diguanylate_Cyclase"/>
</dbReference>
<dbReference type="Proteomes" id="UP000094741">
    <property type="component" value="Unassembled WGS sequence"/>
</dbReference>
<dbReference type="GO" id="GO:0052621">
    <property type="term" value="F:diguanylate cyclase activity"/>
    <property type="evidence" value="ECO:0007669"/>
    <property type="project" value="UniProtKB-EC"/>
</dbReference>
<dbReference type="SMART" id="SM00267">
    <property type="entry name" value="GGDEF"/>
    <property type="match status" value="1"/>
</dbReference>
<name>A0A1E5BCF3_9VIBR</name>
<dbReference type="eggNOG" id="COG3706">
    <property type="taxonomic scope" value="Bacteria"/>
</dbReference>
<evidence type="ECO:0000256" key="1">
    <source>
        <dbReference type="ARBA" id="ARBA00001946"/>
    </source>
</evidence>
<evidence type="ECO:0000256" key="3">
    <source>
        <dbReference type="ARBA" id="ARBA00034247"/>
    </source>
</evidence>
<dbReference type="PROSITE" id="PS50887">
    <property type="entry name" value="GGDEF"/>
    <property type="match status" value="1"/>
</dbReference>
<sequence length="359" mass="40700">MKNEELDNKICEVACLSLAIMVLAGTTLRPLFNEQHYLFTLIGCFNFLIAFSSYWLIKTKRVTQHAATLVLTVTGICLVPLLWISGGLFSQFNYLIPVIPVFTCLFANWKVVLAVSISLISLVLLMYLKMHWFIDIDQEIHYSESKQVAKTFWLLTSIVVSAALGYYHRAQNQQIKTLLHKHAYVDPLTEIGNRRFIETNLSQTYEQVKASEGALGVMIIDIDHFKKFNDNFGHETGDKVLKEVAQQLDTHIGSGGLIGRFGGEEFLIVLPELSKNEFEQMGNNIVNIIHSLEVKDSDIQHSVTVSIGGYWQDGARLMPINKLVKLADNALYKAKSRGRNQFIAHCQKTEDRQELSYII</sequence>
<feature type="transmembrane region" description="Helical" evidence="4">
    <location>
        <begin position="69"/>
        <end position="89"/>
    </location>
</feature>
<organism evidence="6 7">
    <name type="scientific">Vibrio genomosp. F10 str. ZF-129</name>
    <dbReference type="NCBI Taxonomy" id="1187848"/>
    <lineage>
        <taxon>Bacteria</taxon>
        <taxon>Pseudomonadati</taxon>
        <taxon>Pseudomonadota</taxon>
        <taxon>Gammaproteobacteria</taxon>
        <taxon>Vibrionales</taxon>
        <taxon>Vibrionaceae</taxon>
        <taxon>Vibrio</taxon>
    </lineage>
</organism>
<dbReference type="CDD" id="cd01949">
    <property type="entry name" value="GGDEF"/>
    <property type="match status" value="1"/>
</dbReference>
<comment type="catalytic activity">
    <reaction evidence="3">
        <text>2 GTP = 3',3'-c-di-GMP + 2 diphosphate</text>
        <dbReference type="Rhea" id="RHEA:24898"/>
        <dbReference type="ChEBI" id="CHEBI:33019"/>
        <dbReference type="ChEBI" id="CHEBI:37565"/>
        <dbReference type="ChEBI" id="CHEBI:58805"/>
        <dbReference type="EC" id="2.7.7.65"/>
    </reaction>
</comment>
<dbReference type="PANTHER" id="PTHR45138">
    <property type="entry name" value="REGULATORY COMPONENTS OF SENSORY TRANSDUCTION SYSTEM"/>
    <property type="match status" value="1"/>
</dbReference>
<dbReference type="InterPro" id="IPR043128">
    <property type="entry name" value="Rev_trsase/Diguanyl_cyclase"/>
</dbReference>
<keyword evidence="4" id="KW-0812">Transmembrane</keyword>
<gene>
    <name evidence="6" type="ORF">A1QO_11825</name>
</gene>
<feature type="domain" description="GGDEF" evidence="5">
    <location>
        <begin position="213"/>
        <end position="347"/>
    </location>
</feature>
<protein>
    <recommendedName>
        <fullName evidence="2">diguanylate cyclase</fullName>
        <ecNumber evidence="2">2.7.7.65</ecNumber>
    </recommendedName>
</protein>
<evidence type="ECO:0000313" key="7">
    <source>
        <dbReference type="Proteomes" id="UP000094741"/>
    </source>
</evidence>
<dbReference type="RefSeq" id="WP_017040160.1">
    <property type="nucleotide sequence ID" value="NZ_AJYQ02000117.1"/>
</dbReference>
<feature type="transmembrane region" description="Helical" evidence="4">
    <location>
        <begin position="12"/>
        <end position="32"/>
    </location>
</feature>
<dbReference type="Gene3D" id="3.30.70.270">
    <property type="match status" value="1"/>
</dbReference>
<keyword evidence="4" id="KW-1133">Transmembrane helix</keyword>
<dbReference type="STRING" id="1187848.A1QO_11825"/>
<evidence type="ECO:0000256" key="4">
    <source>
        <dbReference type="SAM" id="Phobius"/>
    </source>
</evidence>
<dbReference type="FunFam" id="3.30.70.270:FF:000001">
    <property type="entry name" value="Diguanylate cyclase domain protein"/>
    <property type="match status" value="1"/>
</dbReference>
<dbReference type="AlphaFoldDB" id="A0A1E5BCF3"/>
<dbReference type="NCBIfam" id="TIGR00254">
    <property type="entry name" value="GGDEF"/>
    <property type="match status" value="1"/>
</dbReference>
<feature type="transmembrane region" description="Helical" evidence="4">
    <location>
        <begin position="38"/>
        <end position="57"/>
    </location>
</feature>
<reference evidence="6 7" key="1">
    <citation type="journal article" date="2012" name="Science">
        <title>Ecological populations of bacteria act as socially cohesive units of antibiotic production and resistance.</title>
        <authorList>
            <person name="Cordero O.X."/>
            <person name="Wildschutte H."/>
            <person name="Kirkup B."/>
            <person name="Proehl S."/>
            <person name="Ngo L."/>
            <person name="Hussain F."/>
            <person name="Le Roux F."/>
            <person name="Mincer T."/>
            <person name="Polz M.F."/>
        </authorList>
    </citation>
    <scope>NUCLEOTIDE SEQUENCE [LARGE SCALE GENOMIC DNA]</scope>
    <source>
        <strain evidence="6 7">ZF-129</strain>
    </source>
</reference>
<dbReference type="InterPro" id="IPR000160">
    <property type="entry name" value="GGDEF_dom"/>
</dbReference>
<comment type="caution">
    <text evidence="6">The sequence shown here is derived from an EMBL/GenBank/DDBJ whole genome shotgun (WGS) entry which is preliminary data.</text>
</comment>
<feature type="transmembrane region" description="Helical" evidence="4">
    <location>
        <begin position="109"/>
        <end position="128"/>
    </location>
</feature>
<dbReference type="SUPFAM" id="SSF55073">
    <property type="entry name" value="Nucleotide cyclase"/>
    <property type="match status" value="1"/>
</dbReference>
<dbReference type="OrthoDB" id="9759607at2"/>
<proteinExistence type="predicted"/>
<dbReference type="EC" id="2.7.7.65" evidence="2"/>
<evidence type="ECO:0000259" key="5">
    <source>
        <dbReference type="PROSITE" id="PS50887"/>
    </source>
</evidence>
<comment type="cofactor">
    <cofactor evidence="1">
        <name>Mg(2+)</name>
        <dbReference type="ChEBI" id="CHEBI:18420"/>
    </cofactor>
</comment>
<evidence type="ECO:0000313" key="6">
    <source>
        <dbReference type="EMBL" id="OEE32178.1"/>
    </source>
</evidence>